<reference evidence="1 2" key="1">
    <citation type="submission" date="2019-03" db="EMBL/GenBank/DDBJ databases">
        <title>Single cell metagenomics reveals metabolic interactions within the superorganism composed of flagellate Streblomastix strix and complex community of Bacteroidetes bacteria on its surface.</title>
        <authorList>
            <person name="Treitli S.C."/>
            <person name="Kolisko M."/>
            <person name="Husnik F."/>
            <person name="Keeling P."/>
            <person name="Hampl V."/>
        </authorList>
    </citation>
    <scope>NUCLEOTIDE SEQUENCE [LARGE SCALE GENOMIC DNA]</scope>
    <source>
        <strain evidence="1">ST1C</strain>
    </source>
</reference>
<name>A0A5J4W1V7_9EUKA</name>
<organism evidence="1 2">
    <name type="scientific">Streblomastix strix</name>
    <dbReference type="NCBI Taxonomy" id="222440"/>
    <lineage>
        <taxon>Eukaryota</taxon>
        <taxon>Metamonada</taxon>
        <taxon>Preaxostyla</taxon>
        <taxon>Oxymonadida</taxon>
        <taxon>Streblomastigidae</taxon>
        <taxon>Streblomastix</taxon>
    </lineage>
</organism>
<protein>
    <submittedName>
        <fullName evidence="1">Uncharacterized protein</fullName>
    </submittedName>
</protein>
<proteinExistence type="predicted"/>
<dbReference type="AlphaFoldDB" id="A0A5J4W1V7"/>
<comment type="caution">
    <text evidence="1">The sequence shown here is derived from an EMBL/GenBank/DDBJ whole genome shotgun (WGS) entry which is preliminary data.</text>
</comment>
<dbReference type="EMBL" id="SNRW01003885">
    <property type="protein sequence ID" value="KAA6388682.1"/>
    <property type="molecule type" value="Genomic_DNA"/>
</dbReference>
<sequence>MQRVRADYEIWTQQTIVQAIKKLRQSVGSEHYKGYFEKASVFETLQGEYGDYAYCVETGTLWIYTADGIWINTTIFTPVQQTPKSLIIPFQDEEQGSIGNSFAYSAGDHVHPISSFVKGKLDELYEIKLNKTEIPNRLPNPEYLSITVIGSTIDHITYDGSSYQQLQINIPAQTDIQDIINRLHIPILSTFMPSQDEVEGNAGGLFVIEEEVSQPALDQYYAAFNHVHPVSKLVSGYGWDSSLSNLASLELRKLNSVDLPTELPNPKLLKLNINGTVKSYKGDSELELDINATELAVPTDVEFQNEQQKQINNYNNLMLLISQLQQMFQEDKTAYSYDTEEDMYNALQDIEFTTNLHIGDQFYIRDNSHVFWWDGTQVIQYTDTLVNLDDYYNKTITRFILNRRMQVVEAQDDDYIDQDTFEFNKEQRGEKCQKIDDGNAYTDMVIGWQNLNQEDPTEDTKILTCMLAKNKRFVVYSLFTDLWNIVSGITGSIGTIFSTINGLVTAKALFDVWKVGIDSGLGFVGATASAAAAGAAAVGIGQHTLEGRVTALEVEVHANTVSGTAQSIGSTLGNVVKKIFGGEEEDPVSGVTNKVKGVVDEIEDLGQATQDIVAQTQNITQNIINVTQQVASQGISIGEAATKLIGLTDSFLGLESKINDLIGGNTDEGGECGCGDKYVETSARLQSIAGPKIWTKGNWQGKQGGGFVGGCSNDNGVEISSLDGDLVLSGATQTGTLRINYAATAFPDRQLPKEIIFYCGYSEMEQQEQLKPSIVAGSFEGDALSVVYNHQQGNALFHFSPVHIGEIQEQYPNQAPPTNIKNEYHGNYTQIPTYQPKVIELHSGSDAAWGDLTVGSLTSQTDISLKKFNLQNVNQDVIKISTDNHFQPHIVTNGYLNVEAKG</sequence>
<dbReference type="Proteomes" id="UP000324800">
    <property type="component" value="Unassembled WGS sequence"/>
</dbReference>
<gene>
    <name evidence="1" type="ORF">EZS28_015788</name>
</gene>
<evidence type="ECO:0000313" key="1">
    <source>
        <dbReference type="EMBL" id="KAA6388682.1"/>
    </source>
</evidence>
<evidence type="ECO:0000313" key="2">
    <source>
        <dbReference type="Proteomes" id="UP000324800"/>
    </source>
</evidence>
<feature type="non-terminal residue" evidence="1">
    <location>
        <position position="902"/>
    </location>
</feature>
<accession>A0A5J4W1V7</accession>